<keyword evidence="8" id="KW-1185">Reference proteome</keyword>
<dbReference type="STRING" id="1754191.A0A1Y1V7Z4"/>
<dbReference type="GO" id="GO:0035091">
    <property type="term" value="F:phosphatidylinositol binding"/>
    <property type="evidence" value="ECO:0007669"/>
    <property type="project" value="InterPro"/>
</dbReference>
<dbReference type="PANTHER" id="PTHR15706">
    <property type="entry name" value="SH3 MULTIPLE DOMAIN"/>
    <property type="match status" value="1"/>
</dbReference>
<dbReference type="Gene3D" id="2.30.30.40">
    <property type="entry name" value="SH3 Domains"/>
    <property type="match status" value="1"/>
</dbReference>
<evidence type="ECO:0000259" key="6">
    <source>
        <dbReference type="PROSITE" id="PS51745"/>
    </source>
</evidence>
<dbReference type="Pfam" id="PF00787">
    <property type="entry name" value="PX"/>
    <property type="match status" value="1"/>
</dbReference>
<gene>
    <name evidence="7" type="ORF">BCR36DRAFT_413083</name>
</gene>
<dbReference type="PROSITE" id="PS50002">
    <property type="entry name" value="SH3"/>
    <property type="match status" value="1"/>
</dbReference>
<dbReference type="InterPro" id="IPR051228">
    <property type="entry name" value="NADPH_Oxidase/PX-Domain"/>
</dbReference>
<protein>
    <recommendedName>
        <fullName evidence="9">Phox-like protein</fullName>
    </recommendedName>
</protein>
<dbReference type="InterPro" id="IPR001452">
    <property type="entry name" value="SH3_domain"/>
</dbReference>
<dbReference type="OrthoDB" id="548867at2759"/>
<evidence type="ECO:0000259" key="5">
    <source>
        <dbReference type="PROSITE" id="PS50195"/>
    </source>
</evidence>
<organism evidence="7 8">
    <name type="scientific">Piromyces finnis</name>
    <dbReference type="NCBI Taxonomy" id="1754191"/>
    <lineage>
        <taxon>Eukaryota</taxon>
        <taxon>Fungi</taxon>
        <taxon>Fungi incertae sedis</taxon>
        <taxon>Chytridiomycota</taxon>
        <taxon>Chytridiomycota incertae sedis</taxon>
        <taxon>Neocallimastigomycetes</taxon>
        <taxon>Neocallimastigales</taxon>
        <taxon>Neocallimastigaceae</taxon>
        <taxon>Piromyces</taxon>
    </lineage>
</organism>
<feature type="domain" description="PX" evidence="5">
    <location>
        <begin position="122"/>
        <end position="249"/>
    </location>
</feature>
<reference evidence="7 8" key="1">
    <citation type="submission" date="2016-08" db="EMBL/GenBank/DDBJ databases">
        <title>Genomes of anaerobic fungi encode conserved fungal cellulosomes for biomass hydrolysis.</title>
        <authorList>
            <consortium name="DOE Joint Genome Institute"/>
            <person name="Haitjema C.H."/>
            <person name="Gilmore S.P."/>
            <person name="Henske J.K."/>
            <person name="Solomon K.V."/>
            <person name="De Groot R."/>
            <person name="Kuo A."/>
            <person name="Mondo S.J."/>
            <person name="Salamov A.A."/>
            <person name="Labutti K."/>
            <person name="Zhao Z."/>
            <person name="Chiniquy J."/>
            <person name="Barry K."/>
            <person name="Brewer H.M."/>
            <person name="Purvine S.O."/>
            <person name="Wright A.T."/>
            <person name="Boxma B."/>
            <person name="Van Alen T."/>
            <person name="Hackstein J.H."/>
            <person name="Baker S.E."/>
            <person name="Grigoriev I.V."/>
            <person name="O'Malley M.A."/>
        </authorList>
    </citation>
    <scope>NUCLEOTIDE SEQUENCE [LARGE SCALE GENOMIC DNA]</scope>
    <source>
        <strain evidence="8">finn</strain>
    </source>
</reference>
<evidence type="ECO:0008006" key="9">
    <source>
        <dbReference type="Google" id="ProtNLM"/>
    </source>
</evidence>
<dbReference type="SUPFAM" id="SSF64268">
    <property type="entry name" value="PX domain"/>
    <property type="match status" value="1"/>
</dbReference>
<evidence type="ECO:0000259" key="4">
    <source>
        <dbReference type="PROSITE" id="PS50002"/>
    </source>
</evidence>
<evidence type="ECO:0000256" key="3">
    <source>
        <dbReference type="PROSITE-ProRule" id="PRU00192"/>
    </source>
</evidence>
<evidence type="ECO:0000256" key="1">
    <source>
        <dbReference type="ARBA" id="ARBA00022443"/>
    </source>
</evidence>
<evidence type="ECO:0000313" key="7">
    <source>
        <dbReference type="EMBL" id="ORX48660.1"/>
    </source>
</evidence>
<evidence type="ECO:0000313" key="8">
    <source>
        <dbReference type="Proteomes" id="UP000193719"/>
    </source>
</evidence>
<keyword evidence="2" id="KW-0677">Repeat</keyword>
<dbReference type="PROSITE" id="PS51745">
    <property type="entry name" value="PB1"/>
    <property type="match status" value="1"/>
</dbReference>
<feature type="domain" description="PB1" evidence="6">
    <location>
        <begin position="281"/>
        <end position="355"/>
    </location>
</feature>
<dbReference type="Gene3D" id="3.30.1520.10">
    <property type="entry name" value="Phox-like domain"/>
    <property type="match status" value="1"/>
</dbReference>
<dbReference type="PANTHER" id="PTHR15706:SF2">
    <property type="entry name" value="SH3 AND PX DOMAIN-CONTAINING PROTEIN 2A"/>
    <property type="match status" value="1"/>
</dbReference>
<dbReference type="Pfam" id="PF00564">
    <property type="entry name" value="PB1"/>
    <property type="match status" value="1"/>
</dbReference>
<dbReference type="SUPFAM" id="SSF54277">
    <property type="entry name" value="CAD &amp; PB1 domains"/>
    <property type="match status" value="1"/>
</dbReference>
<dbReference type="InterPro" id="IPR000270">
    <property type="entry name" value="PB1_dom"/>
</dbReference>
<dbReference type="InterPro" id="IPR036871">
    <property type="entry name" value="PX_dom_sf"/>
</dbReference>
<accession>A0A1Y1V7Z4</accession>
<feature type="domain" description="SH3" evidence="4">
    <location>
        <begin position="14"/>
        <end position="74"/>
    </location>
</feature>
<reference evidence="7 8" key="2">
    <citation type="submission" date="2016-08" db="EMBL/GenBank/DDBJ databases">
        <title>Pervasive Adenine N6-methylation of Active Genes in Fungi.</title>
        <authorList>
            <consortium name="DOE Joint Genome Institute"/>
            <person name="Mondo S.J."/>
            <person name="Dannebaum R.O."/>
            <person name="Kuo R.C."/>
            <person name="Labutti K."/>
            <person name="Haridas S."/>
            <person name="Kuo A."/>
            <person name="Salamov A."/>
            <person name="Ahrendt S.R."/>
            <person name="Lipzen A."/>
            <person name="Sullivan W."/>
            <person name="Andreopoulos W.B."/>
            <person name="Clum A."/>
            <person name="Lindquist E."/>
            <person name="Daum C."/>
            <person name="Ramamoorthy G.K."/>
            <person name="Gryganskyi A."/>
            <person name="Culley D."/>
            <person name="Magnuson J.K."/>
            <person name="James T.Y."/>
            <person name="O'Malley M.A."/>
            <person name="Stajich J.E."/>
            <person name="Spatafora J.W."/>
            <person name="Visel A."/>
            <person name="Grigoriev I.V."/>
        </authorList>
    </citation>
    <scope>NUCLEOTIDE SEQUENCE [LARGE SCALE GENOMIC DNA]</scope>
    <source>
        <strain evidence="8">finn</strain>
    </source>
</reference>
<name>A0A1Y1V7Z4_9FUNG</name>
<dbReference type="EMBL" id="MCFH01000026">
    <property type="protein sequence ID" value="ORX48660.1"/>
    <property type="molecule type" value="Genomic_DNA"/>
</dbReference>
<dbReference type="InterPro" id="IPR036028">
    <property type="entry name" value="SH3-like_dom_sf"/>
</dbReference>
<dbReference type="SUPFAM" id="SSF50044">
    <property type="entry name" value="SH3-domain"/>
    <property type="match status" value="1"/>
</dbReference>
<dbReference type="PROSITE" id="PS50195">
    <property type="entry name" value="PX"/>
    <property type="match status" value="1"/>
</dbReference>
<dbReference type="InterPro" id="IPR053793">
    <property type="entry name" value="PB1-like"/>
</dbReference>
<proteinExistence type="predicted"/>
<dbReference type="AlphaFoldDB" id="A0A1Y1V7Z4"/>
<dbReference type="InterPro" id="IPR001683">
    <property type="entry name" value="PX_dom"/>
</dbReference>
<comment type="caution">
    <text evidence="7">The sequence shown here is derived from an EMBL/GenBank/DDBJ whole genome shotgun (WGS) entry which is preliminary data.</text>
</comment>
<dbReference type="SMART" id="SM00312">
    <property type="entry name" value="PX"/>
    <property type="match status" value="1"/>
</dbReference>
<evidence type="ECO:0000256" key="2">
    <source>
        <dbReference type="ARBA" id="ARBA00022737"/>
    </source>
</evidence>
<dbReference type="SMART" id="SM00326">
    <property type="entry name" value="SH3"/>
    <property type="match status" value="1"/>
</dbReference>
<keyword evidence="1 3" id="KW-0728">SH3 domain</keyword>
<dbReference type="Proteomes" id="UP000193719">
    <property type="component" value="Unassembled WGS sequence"/>
</dbReference>
<dbReference type="Pfam" id="PF07653">
    <property type="entry name" value="SH3_2"/>
    <property type="match status" value="1"/>
</dbReference>
<sequence length="355" mass="42366">MISNQIDERLFKIPPKKVIKTNQDYKAQYSQEISFKKGDFFYVIDEDDLYYSIINPAEKITGLVPKIFCDALDKSVKRKTQYADYTYNSLNRGKYRAEYNNKHRDEYDSYGNKYTIDSSDVPKEDVFTTKIISCGPVENNRFLITIEVAKPSKNKKLIIKRLYDDFFAMQSILLKLFPKEAGRVERYERIIPFVPPAPNKVMTNYNNKNHMEKYKIELDNYVKGISKMPYRIQNSFPVRRFFLLRSNDTETELSLDRNYSPERYNDGEDFLDLLSDYEETFLPLKIIFDHRPYRLEISDKISFDRLWTKIEDFLDLDIVDVYFKDEEGYEIPLLNDIDLANFIKTRRFHLLLFVE</sequence>